<reference evidence="7" key="3">
    <citation type="submission" date="2025-09" db="UniProtKB">
        <authorList>
            <consortium name="Ensembl"/>
        </authorList>
    </citation>
    <scope>IDENTIFICATION</scope>
    <source>
        <strain evidence="7">Guanapo</strain>
    </source>
</reference>
<dbReference type="STRING" id="8081.ENSPREP00000025984"/>
<name>A0A3P9PW32_POERE</name>
<dbReference type="Pfam" id="PF04825">
    <property type="entry name" value="Rad21_Rec8_N"/>
    <property type="match status" value="1"/>
</dbReference>
<accession>A0A3P9PW32</accession>
<dbReference type="GO" id="GO:0051177">
    <property type="term" value="P:meiotic sister chromatid cohesion"/>
    <property type="evidence" value="ECO:0007669"/>
    <property type="project" value="TreeGrafter"/>
</dbReference>
<dbReference type="OMA" id="YHRQCGF"/>
<evidence type="ECO:0000256" key="2">
    <source>
        <dbReference type="ARBA" id="ARBA00022829"/>
    </source>
</evidence>
<evidence type="ECO:0000256" key="3">
    <source>
        <dbReference type="ARBA" id="ARBA00023242"/>
    </source>
</evidence>
<evidence type="ECO:0000313" key="7">
    <source>
        <dbReference type="Ensembl" id="ENSPREP00000025984.1"/>
    </source>
</evidence>
<dbReference type="GeneTree" id="ENSGT00390000011379"/>
<dbReference type="Ensembl" id="ENSPRET00000026244.1">
    <property type="protein sequence ID" value="ENSPREP00000025984.1"/>
    <property type="gene ID" value="ENSPREG00000017552.1"/>
</dbReference>
<evidence type="ECO:0000313" key="8">
    <source>
        <dbReference type="Proteomes" id="UP000242638"/>
    </source>
</evidence>
<proteinExistence type="predicted"/>
<dbReference type="InterPro" id="IPR006910">
    <property type="entry name" value="Rad21_Rec8_N"/>
</dbReference>
<comment type="subcellular location">
    <subcellularLocation>
        <location evidence="1">Nucleus</location>
    </subcellularLocation>
</comment>
<protein>
    <submittedName>
        <fullName evidence="7">REC8 meiotic recombination protein b</fullName>
    </submittedName>
</protein>
<dbReference type="GO" id="GO:0006302">
    <property type="term" value="P:double-strand break repair"/>
    <property type="evidence" value="ECO:0007669"/>
    <property type="project" value="TreeGrafter"/>
</dbReference>
<dbReference type="AlphaFoldDB" id="A0A3P9PW32"/>
<dbReference type="InterPro" id="IPR039781">
    <property type="entry name" value="Rad21/Rec8-like"/>
</dbReference>
<evidence type="ECO:0000256" key="1">
    <source>
        <dbReference type="ARBA" id="ARBA00004123"/>
    </source>
</evidence>
<dbReference type="GO" id="GO:0005634">
    <property type="term" value="C:nucleus"/>
    <property type="evidence" value="ECO:0007669"/>
    <property type="project" value="UniProtKB-SubCell"/>
</dbReference>
<dbReference type="PANTHER" id="PTHR12585">
    <property type="entry name" value="SCC1 / RAD21 FAMILY MEMBER"/>
    <property type="match status" value="1"/>
</dbReference>
<keyword evidence="8" id="KW-1185">Reference proteome</keyword>
<dbReference type="GO" id="GO:0030893">
    <property type="term" value="C:meiotic cohesin complex"/>
    <property type="evidence" value="ECO:0007669"/>
    <property type="project" value="TreeGrafter"/>
</dbReference>
<dbReference type="PANTHER" id="PTHR12585:SF27">
    <property type="entry name" value="MEIOTIC RECOMBINATION PROTEIN REC8 HOMOLOG"/>
    <property type="match status" value="1"/>
</dbReference>
<keyword evidence="3" id="KW-0539">Nucleus</keyword>
<keyword evidence="2" id="KW-0159">Chromosome partition</keyword>
<dbReference type="GO" id="GO:0003682">
    <property type="term" value="F:chromatin binding"/>
    <property type="evidence" value="ECO:0007669"/>
    <property type="project" value="TreeGrafter"/>
</dbReference>
<dbReference type="GO" id="GO:0007059">
    <property type="term" value="P:chromosome segregation"/>
    <property type="evidence" value="ECO:0007669"/>
    <property type="project" value="UniProtKB-KW"/>
</dbReference>
<dbReference type="Pfam" id="PF04824">
    <property type="entry name" value="Rad21_Rec8"/>
    <property type="match status" value="1"/>
</dbReference>
<evidence type="ECO:0000259" key="6">
    <source>
        <dbReference type="Pfam" id="PF04825"/>
    </source>
</evidence>
<feature type="domain" description="Rad21/Rec8-like protein N-terminal" evidence="6">
    <location>
        <begin position="1"/>
        <end position="113"/>
    </location>
</feature>
<reference evidence="8" key="1">
    <citation type="submission" date="2013-11" db="EMBL/GenBank/DDBJ databases">
        <title>The genomic landscape of the Guanapo guppy.</title>
        <authorList>
            <person name="Kuenstner A."/>
            <person name="Dreyer C."/>
        </authorList>
    </citation>
    <scope>NUCLEOTIDE SEQUENCE</scope>
    <source>
        <strain evidence="8">Guanapo</strain>
    </source>
</reference>
<feature type="region of interest" description="Disordered" evidence="4">
    <location>
        <begin position="421"/>
        <end position="441"/>
    </location>
</feature>
<evidence type="ECO:0000259" key="5">
    <source>
        <dbReference type="Pfam" id="PF04824"/>
    </source>
</evidence>
<sequence length="566" mass="63534">MFYYPNVLQRHTGCFSTIWLAATGGIRVTRREFLRVNVKRTCNDILDYVTGQVPALEPNQSRPRFSLYLSSQLQYGVVVIYHKQCAFLLEEVQQTIDRWLRFKRRVQIDLAESDRMALDVPDGLNMMEEAEGALDPFFGLMASHQLPSPYKIVLTEFAIEDLVSQHSAVSSPTNEPDNNGFILPPAAITLTEKEQFVINTAEDFNGAELPEATARDIELLMDQPDHFRREDEETNERTGDQAVSSFGIQLKDTMLGTEQDVMWLLDEETGEPVEVPLAAVASEMTPEHVAMPPESEGDRATESLCDEAVGRPLRTRGGRRRRQLVFVDPEVQIPDKEIQQQIEDPLIETLNMTEVLLDVPALTKRASPAQLFSAPCGSLVHPGLLSLWKQRASIAVQSESGATRRAEEESEQDMEILRTERKRRHSRMKEMSSQSGLQTTEGSSALDAMLEMPDEDKFGSDVMTPVSRWSPHEDAQPPMEPIAEENMEMPEAQTDAHYMLSWIASIQQRFGEVAFDSLLPPKADRCTAARTLNKLLELLSDGRVTVCQTEPYSSIAIAPAALKMPI</sequence>
<organism evidence="7 8">
    <name type="scientific">Poecilia reticulata</name>
    <name type="common">Guppy</name>
    <name type="synonym">Acanthophacelus reticulatus</name>
    <dbReference type="NCBI Taxonomy" id="8081"/>
    <lineage>
        <taxon>Eukaryota</taxon>
        <taxon>Metazoa</taxon>
        <taxon>Chordata</taxon>
        <taxon>Craniata</taxon>
        <taxon>Vertebrata</taxon>
        <taxon>Euteleostomi</taxon>
        <taxon>Actinopterygii</taxon>
        <taxon>Neopterygii</taxon>
        <taxon>Teleostei</taxon>
        <taxon>Neoteleostei</taxon>
        <taxon>Acanthomorphata</taxon>
        <taxon>Ovalentaria</taxon>
        <taxon>Atherinomorphae</taxon>
        <taxon>Cyprinodontiformes</taxon>
        <taxon>Poeciliidae</taxon>
        <taxon>Poeciliinae</taxon>
        <taxon>Poecilia</taxon>
    </lineage>
</organism>
<dbReference type="InterPro" id="IPR006909">
    <property type="entry name" value="Rad21/Rec8_C_eu"/>
</dbReference>
<feature type="compositionally biased region" description="Polar residues" evidence="4">
    <location>
        <begin position="431"/>
        <end position="441"/>
    </location>
</feature>
<dbReference type="Proteomes" id="UP000242638">
    <property type="component" value="Unassembled WGS sequence"/>
</dbReference>
<evidence type="ECO:0000256" key="4">
    <source>
        <dbReference type="SAM" id="MobiDB-lite"/>
    </source>
</evidence>
<reference evidence="7" key="2">
    <citation type="submission" date="2025-08" db="UniProtKB">
        <authorList>
            <consortium name="Ensembl"/>
        </authorList>
    </citation>
    <scope>IDENTIFICATION</scope>
    <source>
        <strain evidence="7">Guanapo</strain>
    </source>
</reference>
<feature type="domain" description="Rad21/Rec8-like protein C-terminal eukaryotic" evidence="5">
    <location>
        <begin position="512"/>
        <end position="559"/>
    </location>
</feature>